<sequence length="530" mass="61100">MSYPYLSSTKRSSMTKDSASSFEPPYKCFIDELPNELLLDIFFCGTRCTSGTAFSFRVSTICQRWRYLAINSPNLWTSLAMDTTIMPRPVVQSPPSNLSTTFPREFLILERSSNMDVDIMFAHDRSPKFTPEYFESLSTFFSAHARHIRTLDVHVDDAVSASILCSRLHGVVLPRLQKFRLNWDRPYQRLWDPEDRYGLFSSTHMLDYSHADNIPTPVDLQQWSTSKYPMLTDVTCAGIPMKWELFSASNLRTLCLRNDIRREPPIAILRGILFNSMNTLESLELGDIINFTDPSELHPVKARLVLPHVHTLILGNYDPDEIRFAVRAFAFPALRNLAINAPLGDPEKDIFVTLIRYIPLDQLQKLKFRVTCFHNFVLPHPHLVREGNIMEESLPPPLQFIRRLTSLHTLELQCSCESWEPECPGCDIPLRLMNYPTTNSTDQRSGTLNLPRLQSLSIRADNRMGPQVLKFLRNRIKLGSVNGEYVGPVLETLKLFLWTARPWEEEYRGLLEDRSYLLSLTKELCIKFDM</sequence>
<feature type="region of interest" description="Disordered" evidence="1">
    <location>
        <begin position="1"/>
        <end position="21"/>
    </location>
</feature>
<dbReference type="Proteomes" id="UP001175227">
    <property type="component" value="Unassembled WGS sequence"/>
</dbReference>
<protein>
    <recommendedName>
        <fullName evidence="4">F-box domain-containing protein</fullName>
    </recommendedName>
</protein>
<organism evidence="2 3">
    <name type="scientific">Armillaria novae-zelandiae</name>
    <dbReference type="NCBI Taxonomy" id="153914"/>
    <lineage>
        <taxon>Eukaryota</taxon>
        <taxon>Fungi</taxon>
        <taxon>Dikarya</taxon>
        <taxon>Basidiomycota</taxon>
        <taxon>Agaricomycotina</taxon>
        <taxon>Agaricomycetes</taxon>
        <taxon>Agaricomycetidae</taxon>
        <taxon>Agaricales</taxon>
        <taxon>Marasmiineae</taxon>
        <taxon>Physalacriaceae</taxon>
        <taxon>Armillaria</taxon>
    </lineage>
</organism>
<evidence type="ECO:0000256" key="1">
    <source>
        <dbReference type="SAM" id="MobiDB-lite"/>
    </source>
</evidence>
<accession>A0AA39NVG8</accession>
<dbReference type="InterPro" id="IPR036047">
    <property type="entry name" value="F-box-like_dom_sf"/>
</dbReference>
<keyword evidence="3" id="KW-1185">Reference proteome</keyword>
<comment type="caution">
    <text evidence="2">The sequence shown here is derived from an EMBL/GenBank/DDBJ whole genome shotgun (WGS) entry which is preliminary data.</text>
</comment>
<evidence type="ECO:0008006" key="4">
    <source>
        <dbReference type="Google" id="ProtNLM"/>
    </source>
</evidence>
<dbReference type="AlphaFoldDB" id="A0AA39NVG8"/>
<dbReference type="SUPFAM" id="SSF81383">
    <property type="entry name" value="F-box domain"/>
    <property type="match status" value="1"/>
</dbReference>
<dbReference type="EMBL" id="JAUEPR010000039">
    <property type="protein sequence ID" value="KAK0472584.1"/>
    <property type="molecule type" value="Genomic_DNA"/>
</dbReference>
<gene>
    <name evidence="2" type="ORF">IW261DRAFT_1507188</name>
</gene>
<name>A0AA39NVG8_9AGAR</name>
<reference evidence="2" key="1">
    <citation type="submission" date="2023-06" db="EMBL/GenBank/DDBJ databases">
        <authorList>
            <consortium name="Lawrence Berkeley National Laboratory"/>
            <person name="Ahrendt S."/>
            <person name="Sahu N."/>
            <person name="Indic B."/>
            <person name="Wong-Bajracharya J."/>
            <person name="Merenyi Z."/>
            <person name="Ke H.-M."/>
            <person name="Monk M."/>
            <person name="Kocsube S."/>
            <person name="Drula E."/>
            <person name="Lipzen A."/>
            <person name="Balint B."/>
            <person name="Henrissat B."/>
            <person name="Andreopoulos B."/>
            <person name="Martin F.M."/>
            <person name="Harder C.B."/>
            <person name="Rigling D."/>
            <person name="Ford K.L."/>
            <person name="Foster G.D."/>
            <person name="Pangilinan J."/>
            <person name="Papanicolaou A."/>
            <person name="Barry K."/>
            <person name="LaButti K."/>
            <person name="Viragh M."/>
            <person name="Koriabine M."/>
            <person name="Yan M."/>
            <person name="Riley R."/>
            <person name="Champramary S."/>
            <person name="Plett K.L."/>
            <person name="Tsai I.J."/>
            <person name="Slot J."/>
            <person name="Sipos G."/>
            <person name="Plett J."/>
            <person name="Nagy L.G."/>
            <person name="Grigoriev I.V."/>
        </authorList>
    </citation>
    <scope>NUCLEOTIDE SEQUENCE</scope>
    <source>
        <strain evidence="2">ICMP 16352</strain>
    </source>
</reference>
<evidence type="ECO:0000313" key="3">
    <source>
        <dbReference type="Proteomes" id="UP001175227"/>
    </source>
</evidence>
<evidence type="ECO:0000313" key="2">
    <source>
        <dbReference type="EMBL" id="KAK0472584.1"/>
    </source>
</evidence>
<proteinExistence type="predicted"/>
<dbReference type="Gene3D" id="1.20.1280.50">
    <property type="match status" value="1"/>
</dbReference>